<comment type="subunit">
    <text evidence="3">Homotrimer.</text>
</comment>
<evidence type="ECO:0000256" key="4">
    <source>
        <dbReference type="ARBA" id="ARBA00023239"/>
    </source>
</evidence>
<dbReference type="CDD" id="cd00452">
    <property type="entry name" value="KDPG_aldolase"/>
    <property type="match status" value="1"/>
</dbReference>
<evidence type="ECO:0000256" key="2">
    <source>
        <dbReference type="ARBA" id="ARBA00006906"/>
    </source>
</evidence>
<name>A0ABT1IWW5_9ACTN</name>
<dbReference type="EMBL" id="JAMZDX010000002">
    <property type="protein sequence ID" value="MCP2309403.1"/>
    <property type="molecule type" value="Genomic_DNA"/>
</dbReference>
<evidence type="ECO:0000256" key="5">
    <source>
        <dbReference type="ARBA" id="ARBA00023277"/>
    </source>
</evidence>
<accession>A0ABT1IWW5</accession>
<evidence type="ECO:0000313" key="6">
    <source>
        <dbReference type="EMBL" id="MCP2309403.1"/>
    </source>
</evidence>
<dbReference type="GO" id="GO:0008675">
    <property type="term" value="F:2-dehydro-3-deoxy-phosphogluconate aldolase activity"/>
    <property type="evidence" value="ECO:0007669"/>
    <property type="project" value="UniProtKB-EC"/>
</dbReference>
<dbReference type="GO" id="GO:0106009">
    <property type="term" value="F:(4S)-4-hydroxy-2-oxoglutarate aldolase activity"/>
    <property type="evidence" value="ECO:0007669"/>
    <property type="project" value="UniProtKB-EC"/>
</dbReference>
<dbReference type="Pfam" id="PF01081">
    <property type="entry name" value="Aldolase"/>
    <property type="match status" value="1"/>
</dbReference>
<dbReference type="InterPro" id="IPR013785">
    <property type="entry name" value="Aldolase_TIM"/>
</dbReference>
<protein>
    <submittedName>
        <fullName evidence="6">2-dehydro-3-deoxyphosphogluconate aldolase/(4S)-4-hydroxy-2-oxoglutarate aldolase</fullName>
        <ecNumber evidence="6">4.1.2.14</ecNumber>
        <ecNumber evidence="6">4.1.3.42</ecNumber>
    </submittedName>
</protein>
<organism evidence="6 7">
    <name type="scientific">Kitasatospora paracochleata</name>
    <dbReference type="NCBI Taxonomy" id="58354"/>
    <lineage>
        <taxon>Bacteria</taxon>
        <taxon>Bacillati</taxon>
        <taxon>Actinomycetota</taxon>
        <taxon>Actinomycetes</taxon>
        <taxon>Kitasatosporales</taxon>
        <taxon>Streptomycetaceae</taxon>
        <taxon>Kitasatospora</taxon>
    </lineage>
</organism>
<evidence type="ECO:0000256" key="3">
    <source>
        <dbReference type="ARBA" id="ARBA00011233"/>
    </source>
</evidence>
<dbReference type="EC" id="4.1.3.42" evidence="6"/>
<dbReference type="EC" id="4.1.2.14" evidence="6"/>
<sequence length="234" mass="23585">MSLSSIPLTRIAPVVAAVRAREVADPVALCTALAEGGIHWVEFNTAVPAPAARPVGAAGRPGTRVGVGPILTVNQAESAAARGAAFLVAPGCDPAIARAARRLGLPFVLGALTATDIADAAHLGASAVKVFPAGTVGPRYFQEMHDRYPHLPMIAAGGVGADDAADYLAAGAAAVCVGEDVVSPAAVASGDWAEITRRARDFTAGLPEWCAASRAPGRPGQLASVTARAMAVPW</sequence>
<comment type="pathway">
    <text evidence="1">Carbohydrate acid metabolism.</text>
</comment>
<keyword evidence="7" id="KW-1185">Reference proteome</keyword>
<comment type="caution">
    <text evidence="6">The sequence shown here is derived from an EMBL/GenBank/DDBJ whole genome shotgun (WGS) entry which is preliminary data.</text>
</comment>
<comment type="similarity">
    <text evidence="2">Belongs to the KHG/KDPG aldolase family.</text>
</comment>
<keyword evidence="4 6" id="KW-0456">Lyase</keyword>
<keyword evidence="5" id="KW-0119">Carbohydrate metabolism</keyword>
<reference evidence="6 7" key="1">
    <citation type="submission" date="2022-06" db="EMBL/GenBank/DDBJ databases">
        <title>Sequencing the genomes of 1000 actinobacteria strains.</title>
        <authorList>
            <person name="Klenk H.-P."/>
        </authorList>
    </citation>
    <scope>NUCLEOTIDE SEQUENCE [LARGE SCALE GENOMIC DNA]</scope>
    <source>
        <strain evidence="6 7">DSM 41656</strain>
    </source>
</reference>
<evidence type="ECO:0000313" key="7">
    <source>
        <dbReference type="Proteomes" id="UP001206483"/>
    </source>
</evidence>
<dbReference type="Proteomes" id="UP001206483">
    <property type="component" value="Unassembled WGS sequence"/>
</dbReference>
<dbReference type="PANTHER" id="PTHR30246">
    <property type="entry name" value="2-KETO-3-DEOXY-6-PHOSPHOGLUCONATE ALDOLASE"/>
    <property type="match status" value="1"/>
</dbReference>
<evidence type="ECO:0000256" key="1">
    <source>
        <dbReference type="ARBA" id="ARBA00004761"/>
    </source>
</evidence>
<dbReference type="SUPFAM" id="SSF51569">
    <property type="entry name" value="Aldolase"/>
    <property type="match status" value="1"/>
</dbReference>
<gene>
    <name evidence="6" type="ORF">FHR36_002527</name>
</gene>
<dbReference type="InterPro" id="IPR000887">
    <property type="entry name" value="Aldlse_KDPG_KHG"/>
</dbReference>
<dbReference type="Gene3D" id="3.20.20.70">
    <property type="entry name" value="Aldolase class I"/>
    <property type="match status" value="1"/>
</dbReference>
<proteinExistence type="inferred from homology"/>
<dbReference type="RefSeq" id="WP_253796459.1">
    <property type="nucleotide sequence ID" value="NZ_BAAAUB010000025.1"/>
</dbReference>
<dbReference type="PANTHER" id="PTHR30246:SF1">
    <property type="entry name" value="2-DEHYDRO-3-DEOXY-6-PHOSPHOGALACTONATE ALDOLASE-RELATED"/>
    <property type="match status" value="1"/>
</dbReference>